<reference evidence="1 2" key="1">
    <citation type="submission" date="2018-06" db="EMBL/GenBank/DDBJ databases">
        <authorList>
            <consortium name="Pathogen Informatics"/>
            <person name="Doyle S."/>
        </authorList>
    </citation>
    <scope>NUCLEOTIDE SEQUENCE [LARGE SCALE GENOMIC DNA]</scope>
    <source>
        <strain evidence="1 2">NCTC7922</strain>
    </source>
</reference>
<protein>
    <submittedName>
        <fullName evidence="1">Alkanesulfonate transporter substrate-binding subunit</fullName>
    </submittedName>
</protein>
<gene>
    <name evidence="1" type="primary">ssuA_1</name>
    <name evidence="1" type="ORF">NCTC7922_00437</name>
</gene>
<sequence length="76" mass="8225">MQKKTAAFIQGVLATFSEADALTRSQREQSIALLAKTMGLPTPVIASYLDHRPPTTIKPVNAEVAALQQQTADLFL</sequence>
<dbReference type="Gene3D" id="6.10.10.20">
    <property type="match status" value="1"/>
</dbReference>
<evidence type="ECO:0000313" key="2">
    <source>
        <dbReference type="Proteomes" id="UP000254174"/>
    </source>
</evidence>
<name>A0A377CXS8_ECOLX</name>
<evidence type="ECO:0000313" key="1">
    <source>
        <dbReference type="EMBL" id="STM08914.1"/>
    </source>
</evidence>
<dbReference type="AlphaFoldDB" id="A0A377CXS8"/>
<dbReference type="EMBL" id="UGFC01000004">
    <property type="protein sequence ID" value="STM08914.1"/>
    <property type="molecule type" value="Genomic_DNA"/>
</dbReference>
<organism evidence="1 2">
    <name type="scientific">Escherichia coli</name>
    <dbReference type="NCBI Taxonomy" id="562"/>
    <lineage>
        <taxon>Bacteria</taxon>
        <taxon>Pseudomonadati</taxon>
        <taxon>Pseudomonadota</taxon>
        <taxon>Gammaproteobacteria</taxon>
        <taxon>Enterobacterales</taxon>
        <taxon>Enterobacteriaceae</taxon>
        <taxon>Escherichia</taxon>
    </lineage>
</organism>
<dbReference type="Gene3D" id="3.40.190.10">
    <property type="entry name" value="Periplasmic binding protein-like II"/>
    <property type="match status" value="1"/>
</dbReference>
<proteinExistence type="predicted"/>
<accession>A0A377CXS8</accession>
<dbReference type="Proteomes" id="UP000254174">
    <property type="component" value="Unassembled WGS sequence"/>
</dbReference>